<dbReference type="EMBL" id="HF935585">
    <property type="protein sequence ID" value="CCX31322.1"/>
    <property type="molecule type" value="Genomic_DNA"/>
</dbReference>
<sequence length="137" mass="13677">MPPVVGVPEGVSKGVTLTIAVFSKEGETPSPHDGFKVDLPKSAEVVKVVEMPMESASSSGSNDTDSTSTSSSSGTSSSSHLLPALLSSTLALSSSLSFLGLAHALLAATFSEFELGSVTCAVSGVGFTKDGLVVSGL</sequence>
<keyword evidence="3" id="KW-1185">Reference proteome</keyword>
<gene>
    <name evidence="2" type="ORF">PCON_10605</name>
</gene>
<reference evidence="2 3" key="1">
    <citation type="journal article" date="2013" name="PLoS Genet.">
        <title>The genome and development-dependent transcriptomes of Pyronema confluens: a window into fungal evolution.</title>
        <authorList>
            <person name="Traeger S."/>
            <person name="Altegoer F."/>
            <person name="Freitag M."/>
            <person name="Gabaldon T."/>
            <person name="Kempken F."/>
            <person name="Kumar A."/>
            <person name="Marcet-Houben M."/>
            <person name="Poggeler S."/>
            <person name="Stajich J.E."/>
            <person name="Nowrousian M."/>
        </authorList>
    </citation>
    <scope>NUCLEOTIDE SEQUENCE [LARGE SCALE GENOMIC DNA]</scope>
    <source>
        <strain evidence="3">CBS 100304</strain>
        <tissue evidence="2">Vegetative mycelium</tissue>
    </source>
</reference>
<feature type="compositionally biased region" description="Low complexity" evidence="1">
    <location>
        <begin position="55"/>
        <end position="80"/>
    </location>
</feature>
<protein>
    <submittedName>
        <fullName evidence="2">Uncharacterized protein</fullName>
    </submittedName>
</protein>
<name>U4LIH8_PYROM</name>
<organism evidence="2 3">
    <name type="scientific">Pyronema omphalodes (strain CBS 100304)</name>
    <name type="common">Pyronema confluens</name>
    <dbReference type="NCBI Taxonomy" id="1076935"/>
    <lineage>
        <taxon>Eukaryota</taxon>
        <taxon>Fungi</taxon>
        <taxon>Dikarya</taxon>
        <taxon>Ascomycota</taxon>
        <taxon>Pezizomycotina</taxon>
        <taxon>Pezizomycetes</taxon>
        <taxon>Pezizales</taxon>
        <taxon>Pyronemataceae</taxon>
        <taxon>Pyronema</taxon>
    </lineage>
</organism>
<dbReference type="Proteomes" id="UP000018144">
    <property type="component" value="Unassembled WGS sequence"/>
</dbReference>
<dbReference type="AlphaFoldDB" id="U4LIH8"/>
<evidence type="ECO:0000313" key="2">
    <source>
        <dbReference type="EMBL" id="CCX31322.1"/>
    </source>
</evidence>
<feature type="region of interest" description="Disordered" evidence="1">
    <location>
        <begin position="50"/>
        <end position="80"/>
    </location>
</feature>
<accession>U4LIH8</accession>
<evidence type="ECO:0000313" key="3">
    <source>
        <dbReference type="Proteomes" id="UP000018144"/>
    </source>
</evidence>
<proteinExistence type="predicted"/>
<evidence type="ECO:0000256" key="1">
    <source>
        <dbReference type="SAM" id="MobiDB-lite"/>
    </source>
</evidence>